<reference evidence="2" key="1">
    <citation type="submission" date="2023-06" db="EMBL/GenBank/DDBJ databases">
        <authorList>
            <person name="Kurt Z."/>
        </authorList>
    </citation>
    <scope>NUCLEOTIDE SEQUENCE</scope>
</reference>
<dbReference type="Proteomes" id="UP001642409">
    <property type="component" value="Unassembled WGS sequence"/>
</dbReference>
<name>A0AA86U9N6_9EUKA</name>
<accession>A0AA86U9N6</accession>
<proteinExistence type="predicted"/>
<dbReference type="EMBL" id="CATOUU010000569">
    <property type="protein sequence ID" value="CAI9934438.1"/>
    <property type="molecule type" value="Genomic_DNA"/>
</dbReference>
<evidence type="ECO:0000313" key="4">
    <source>
        <dbReference type="Proteomes" id="UP001642409"/>
    </source>
</evidence>
<dbReference type="EMBL" id="CAXDID020000402">
    <property type="protein sequence ID" value="CAL6087663.1"/>
    <property type="molecule type" value="Genomic_DNA"/>
</dbReference>
<evidence type="ECO:0000313" key="3">
    <source>
        <dbReference type="EMBL" id="CAL6087663.1"/>
    </source>
</evidence>
<gene>
    <name evidence="2" type="ORF">HINF_LOCUS22083</name>
    <name evidence="3" type="ORF">HINF_LOCUS63754</name>
</gene>
<comment type="caution">
    <text evidence="2">The sequence shown here is derived from an EMBL/GenBank/DDBJ whole genome shotgun (WGS) entry which is preliminary data.</text>
</comment>
<reference evidence="3 4" key="2">
    <citation type="submission" date="2024-07" db="EMBL/GenBank/DDBJ databases">
        <authorList>
            <person name="Akdeniz Z."/>
        </authorList>
    </citation>
    <scope>NUCLEOTIDE SEQUENCE [LARGE SCALE GENOMIC DNA]</scope>
</reference>
<dbReference type="AlphaFoldDB" id="A0AA86U9N6"/>
<evidence type="ECO:0000256" key="1">
    <source>
        <dbReference type="SAM" id="Phobius"/>
    </source>
</evidence>
<organism evidence="2">
    <name type="scientific">Hexamita inflata</name>
    <dbReference type="NCBI Taxonomy" id="28002"/>
    <lineage>
        <taxon>Eukaryota</taxon>
        <taxon>Metamonada</taxon>
        <taxon>Diplomonadida</taxon>
        <taxon>Hexamitidae</taxon>
        <taxon>Hexamitinae</taxon>
        <taxon>Hexamita</taxon>
    </lineage>
</organism>
<evidence type="ECO:0000313" key="2">
    <source>
        <dbReference type="EMBL" id="CAI9934438.1"/>
    </source>
</evidence>
<keyword evidence="1" id="KW-1133">Transmembrane helix</keyword>
<protein>
    <submittedName>
        <fullName evidence="3">Hypothetical_protein</fullName>
    </submittedName>
</protein>
<keyword evidence="1" id="KW-0472">Membrane</keyword>
<keyword evidence="1" id="KW-0812">Transmembrane</keyword>
<sequence length="172" mass="19346">MLLIVIVRQTVISKRVNKQLLKIISCIQSVINFPIPLQTIFLSSIQAQFHLDYRSSSCPLNLSSFSAQNAPLTFSSPVFTFKTVEFYNKDSQKLTSSDCKQLLNSFNGLKTEIYVQLGEQKQNAVYVVSYKEGAKLDWLDITVICTCSAGVVGLILMLTLVKNEKLQLNEEQ</sequence>
<feature type="transmembrane region" description="Helical" evidence="1">
    <location>
        <begin position="138"/>
        <end position="161"/>
    </location>
</feature>
<keyword evidence="4" id="KW-1185">Reference proteome</keyword>